<comment type="subunit">
    <text evidence="4">Heterodimer with ALG13 to form a functional enzyme.</text>
</comment>
<keyword evidence="8 12" id="KW-1133">Transmembrane helix</keyword>
<dbReference type="EMBL" id="CP144057">
    <property type="protein sequence ID" value="WWD19465.1"/>
    <property type="molecule type" value="Genomic_DNA"/>
</dbReference>
<dbReference type="GO" id="GO:0006488">
    <property type="term" value="P:dolichol-linked oligosaccharide biosynthetic process"/>
    <property type="evidence" value="ECO:0007669"/>
    <property type="project" value="InterPro"/>
</dbReference>
<evidence type="ECO:0000256" key="12">
    <source>
        <dbReference type="SAM" id="Phobius"/>
    </source>
</evidence>
<evidence type="ECO:0000256" key="9">
    <source>
        <dbReference type="ARBA" id="ARBA00023136"/>
    </source>
</evidence>
<accession>A0AAJ8MXC0</accession>
<reference evidence="13" key="1">
    <citation type="submission" date="2017-08" db="EMBL/GenBank/DDBJ databases">
        <authorList>
            <person name="Cuomo C."/>
            <person name="Billmyre B."/>
            <person name="Heitman J."/>
        </authorList>
    </citation>
    <scope>NUCLEOTIDE SEQUENCE</scope>
    <source>
        <strain evidence="13">CBS 12478</strain>
    </source>
</reference>
<feature type="transmembrane region" description="Helical" evidence="12">
    <location>
        <begin position="236"/>
        <end position="257"/>
    </location>
</feature>
<evidence type="ECO:0000256" key="1">
    <source>
        <dbReference type="ARBA" id="ARBA00004389"/>
    </source>
</evidence>
<evidence type="ECO:0000256" key="6">
    <source>
        <dbReference type="ARBA" id="ARBA00022692"/>
    </source>
</evidence>
<evidence type="ECO:0000256" key="3">
    <source>
        <dbReference type="ARBA" id="ARBA00009731"/>
    </source>
</evidence>
<dbReference type="InterPro" id="IPR013969">
    <property type="entry name" value="Oligosacch_biosynth_Alg14"/>
</dbReference>
<dbReference type="GO" id="GO:0043541">
    <property type="term" value="C:UDP-N-acetylglucosamine transferase complex"/>
    <property type="evidence" value="ECO:0007669"/>
    <property type="project" value="TreeGrafter"/>
</dbReference>
<dbReference type="GeneID" id="43590913"/>
<feature type="transmembrane region" description="Helical" evidence="12">
    <location>
        <begin position="84"/>
        <end position="107"/>
    </location>
</feature>
<dbReference type="GO" id="GO:0031965">
    <property type="term" value="C:nuclear membrane"/>
    <property type="evidence" value="ECO:0007669"/>
    <property type="project" value="UniProtKB-SubCell"/>
</dbReference>
<dbReference type="Proteomes" id="UP000322225">
    <property type="component" value="Chromosome 7"/>
</dbReference>
<keyword evidence="6 12" id="KW-0812">Transmembrane</keyword>
<keyword evidence="7" id="KW-0256">Endoplasmic reticulum</keyword>
<evidence type="ECO:0000256" key="10">
    <source>
        <dbReference type="ARBA" id="ARBA00032062"/>
    </source>
</evidence>
<gene>
    <name evidence="13" type="ORF">CI109_103925</name>
</gene>
<name>A0AAJ8MXC0_9TREE</name>
<dbReference type="KEGG" id="ksn:43590913"/>
<dbReference type="PANTHER" id="PTHR12154:SF4">
    <property type="entry name" value="UDP-N-ACETYLGLUCOSAMINE TRANSFERASE SUBUNIT ALG14 HOMOLOG"/>
    <property type="match status" value="1"/>
</dbReference>
<feature type="region of interest" description="Disordered" evidence="11">
    <location>
        <begin position="49"/>
        <end position="70"/>
    </location>
</feature>
<keyword evidence="14" id="KW-1185">Reference proteome</keyword>
<dbReference type="Pfam" id="PF08660">
    <property type="entry name" value="Alg14"/>
    <property type="match status" value="1"/>
</dbReference>
<evidence type="ECO:0000313" key="13">
    <source>
        <dbReference type="EMBL" id="WWD19465.1"/>
    </source>
</evidence>
<proteinExistence type="inferred from homology"/>
<evidence type="ECO:0000256" key="7">
    <source>
        <dbReference type="ARBA" id="ARBA00022824"/>
    </source>
</evidence>
<evidence type="ECO:0000256" key="8">
    <source>
        <dbReference type="ARBA" id="ARBA00022989"/>
    </source>
</evidence>
<reference evidence="13" key="2">
    <citation type="submission" date="2024-01" db="EMBL/GenBank/DDBJ databases">
        <title>Comparative genomics of Cryptococcus and Kwoniella reveals pathogenesis evolution and contrasting modes of karyotype evolution via chromosome fusion or intercentromeric recombination.</title>
        <authorList>
            <person name="Coelho M.A."/>
            <person name="David-Palma M."/>
            <person name="Shea T."/>
            <person name="Bowers K."/>
            <person name="McGinley-Smith S."/>
            <person name="Mohammad A.W."/>
            <person name="Gnirke A."/>
            <person name="Yurkov A.M."/>
            <person name="Nowrousian M."/>
            <person name="Sun S."/>
            <person name="Cuomo C.A."/>
            <person name="Heitman J."/>
        </authorList>
    </citation>
    <scope>NUCLEOTIDE SEQUENCE</scope>
    <source>
        <strain evidence="13">CBS 12478</strain>
    </source>
</reference>
<evidence type="ECO:0000256" key="4">
    <source>
        <dbReference type="ARBA" id="ARBA00011335"/>
    </source>
</evidence>
<comment type="subcellular location">
    <subcellularLocation>
        <location evidence="1">Endoplasmic reticulum membrane</location>
        <topology evidence="1">Single-pass membrane protein</topology>
    </subcellularLocation>
    <subcellularLocation>
        <location evidence="2">Nucleus membrane</location>
        <topology evidence="2">Single-pass membrane protein</topology>
    </subcellularLocation>
</comment>
<dbReference type="Gene3D" id="3.40.50.2000">
    <property type="entry name" value="Glycogen Phosphorylase B"/>
    <property type="match status" value="1"/>
</dbReference>
<evidence type="ECO:0000256" key="5">
    <source>
        <dbReference type="ARBA" id="ARBA00017467"/>
    </source>
</evidence>
<keyword evidence="9 12" id="KW-0472">Membrane</keyword>
<dbReference type="GO" id="GO:0004577">
    <property type="term" value="F:N-acetylglucosaminyldiphosphodolichol N-acetylglucosaminyltransferase activity"/>
    <property type="evidence" value="ECO:0007669"/>
    <property type="project" value="TreeGrafter"/>
</dbReference>
<dbReference type="AlphaFoldDB" id="A0AAJ8MXC0"/>
<evidence type="ECO:0000256" key="11">
    <source>
        <dbReference type="SAM" id="MobiDB-lite"/>
    </source>
</evidence>
<evidence type="ECO:0000256" key="2">
    <source>
        <dbReference type="ARBA" id="ARBA00004590"/>
    </source>
</evidence>
<sequence>MNSRICSTKMSDRKINEGMYRNRGRDNNVTGIGLRYTRTASYKRGTVKVEETRGKSLRHHSSLDPTSDDARARRVRKGRVADQMVSFFLLIGALVVLLPLALLLRIYTILPSGQEKTTNAPKRKPSSKCSIAIFLGSGGHTSEMQTLLSTLDFERYTPRTYIYCHGDEMSLRAIAKLESDKGTSTKPETYNLLPLPRARKVGQSPLSTVFSAFQTVVVATYRLFLLPLFRHPSRPFADLLVINGPGTCVVLVLVSWIRRILALPHTRVIYIESFARVRSLSLSAKLVRPFVDRFIVQWPEAGGVGPASSKVEYRGWLV</sequence>
<dbReference type="RefSeq" id="XP_031858953.2">
    <property type="nucleotide sequence ID" value="XM_032006750.2"/>
</dbReference>
<evidence type="ECO:0000313" key="14">
    <source>
        <dbReference type="Proteomes" id="UP000322225"/>
    </source>
</evidence>
<dbReference type="PANTHER" id="PTHR12154">
    <property type="entry name" value="GLYCOSYL TRANSFERASE-RELATED"/>
    <property type="match status" value="1"/>
</dbReference>
<organism evidence="13 14">
    <name type="scientific">Kwoniella shandongensis</name>
    <dbReference type="NCBI Taxonomy" id="1734106"/>
    <lineage>
        <taxon>Eukaryota</taxon>
        <taxon>Fungi</taxon>
        <taxon>Dikarya</taxon>
        <taxon>Basidiomycota</taxon>
        <taxon>Agaricomycotina</taxon>
        <taxon>Tremellomycetes</taxon>
        <taxon>Tremellales</taxon>
        <taxon>Cryptococcaceae</taxon>
        <taxon>Kwoniella</taxon>
    </lineage>
</organism>
<comment type="similarity">
    <text evidence="3">Belongs to the ALG14 family.</text>
</comment>
<protein>
    <recommendedName>
        <fullName evidence="5">UDP-N-acetylglucosamine transferase subunit ALG14</fullName>
    </recommendedName>
    <alternativeName>
        <fullName evidence="10">Asparagine-linked glycosylation protein 14</fullName>
    </alternativeName>
</protein>